<protein>
    <submittedName>
        <fullName evidence="1">Uncharacterized protein</fullName>
    </submittedName>
</protein>
<name>A0A0L0CDR5_LUCCU</name>
<gene>
    <name evidence="1" type="ORF">FF38_03924</name>
</gene>
<accession>A0A0L0CDR5</accession>
<reference evidence="1 2" key="1">
    <citation type="journal article" date="2015" name="Nat. Commun.">
        <title>Lucilia cuprina genome unlocks parasitic fly biology to underpin future interventions.</title>
        <authorList>
            <person name="Anstead C.A."/>
            <person name="Korhonen P.K."/>
            <person name="Young N.D."/>
            <person name="Hall R.S."/>
            <person name="Jex A.R."/>
            <person name="Murali S.C."/>
            <person name="Hughes D.S."/>
            <person name="Lee S.F."/>
            <person name="Perry T."/>
            <person name="Stroehlein A.J."/>
            <person name="Ansell B.R."/>
            <person name="Breugelmans B."/>
            <person name="Hofmann A."/>
            <person name="Qu J."/>
            <person name="Dugan S."/>
            <person name="Lee S.L."/>
            <person name="Chao H."/>
            <person name="Dinh H."/>
            <person name="Han Y."/>
            <person name="Doddapaneni H.V."/>
            <person name="Worley K.C."/>
            <person name="Muzny D.M."/>
            <person name="Ioannidis P."/>
            <person name="Waterhouse R.M."/>
            <person name="Zdobnov E.M."/>
            <person name="James P.J."/>
            <person name="Bagnall N.H."/>
            <person name="Kotze A.C."/>
            <person name="Gibbs R.A."/>
            <person name="Richards S."/>
            <person name="Batterham P."/>
            <person name="Gasser R.B."/>
        </authorList>
    </citation>
    <scope>NUCLEOTIDE SEQUENCE [LARGE SCALE GENOMIC DNA]</scope>
    <source>
        <strain evidence="1 2">LS</strain>
        <tissue evidence="1">Full body</tissue>
    </source>
</reference>
<proteinExistence type="predicted"/>
<dbReference type="Proteomes" id="UP000037069">
    <property type="component" value="Unassembled WGS sequence"/>
</dbReference>
<dbReference type="EMBL" id="JRES01000536">
    <property type="protein sequence ID" value="KNC30362.1"/>
    <property type="molecule type" value="Genomic_DNA"/>
</dbReference>
<evidence type="ECO:0000313" key="1">
    <source>
        <dbReference type="EMBL" id="KNC30362.1"/>
    </source>
</evidence>
<sequence length="152" mass="16300">MGFSKEPNSSSSDIIKSISTLACIKSPSVERLTVPLMPIKQCSLLLKHRRNYVVRNSLNISSQFQNTLGAPPTVATDGAARAYSSKGGSIKITSNLVPNVLISKCFKSAFKYMGAEAVSCISLSLSLISSLNFGYSSKRSAKPTSRIKFCGL</sequence>
<evidence type="ECO:0000313" key="2">
    <source>
        <dbReference type="Proteomes" id="UP000037069"/>
    </source>
</evidence>
<comment type="caution">
    <text evidence="1">The sequence shown here is derived from an EMBL/GenBank/DDBJ whole genome shotgun (WGS) entry which is preliminary data.</text>
</comment>
<organism evidence="1 2">
    <name type="scientific">Lucilia cuprina</name>
    <name type="common">Green bottle fly</name>
    <name type="synonym">Australian sheep blowfly</name>
    <dbReference type="NCBI Taxonomy" id="7375"/>
    <lineage>
        <taxon>Eukaryota</taxon>
        <taxon>Metazoa</taxon>
        <taxon>Ecdysozoa</taxon>
        <taxon>Arthropoda</taxon>
        <taxon>Hexapoda</taxon>
        <taxon>Insecta</taxon>
        <taxon>Pterygota</taxon>
        <taxon>Neoptera</taxon>
        <taxon>Endopterygota</taxon>
        <taxon>Diptera</taxon>
        <taxon>Brachycera</taxon>
        <taxon>Muscomorpha</taxon>
        <taxon>Oestroidea</taxon>
        <taxon>Calliphoridae</taxon>
        <taxon>Luciliinae</taxon>
        <taxon>Lucilia</taxon>
    </lineage>
</organism>
<keyword evidence="2" id="KW-1185">Reference proteome</keyword>
<dbReference type="AlphaFoldDB" id="A0A0L0CDR5"/>